<dbReference type="Pfam" id="PF07331">
    <property type="entry name" value="TctB"/>
    <property type="match status" value="1"/>
</dbReference>
<feature type="transmembrane region" description="Helical" evidence="2">
    <location>
        <begin position="111"/>
        <end position="135"/>
    </location>
</feature>
<name>A0A2P2C275_9ZZZZ</name>
<dbReference type="InterPro" id="IPR009936">
    <property type="entry name" value="DUF1468"/>
</dbReference>
<feature type="region of interest" description="Disordered" evidence="1">
    <location>
        <begin position="1"/>
        <end position="24"/>
    </location>
</feature>
<keyword evidence="2" id="KW-0812">Transmembrane</keyword>
<accession>A0A2P2C275</accession>
<organism evidence="4">
    <name type="scientific">metagenome</name>
    <dbReference type="NCBI Taxonomy" id="256318"/>
    <lineage>
        <taxon>unclassified sequences</taxon>
        <taxon>metagenomes</taxon>
    </lineage>
</organism>
<feature type="compositionally biased region" description="Pro residues" evidence="1">
    <location>
        <begin position="11"/>
        <end position="21"/>
    </location>
</feature>
<dbReference type="EMBL" id="CZKB01000001">
    <property type="protein sequence ID" value="CUR56099.1"/>
    <property type="molecule type" value="Genomic_DNA"/>
</dbReference>
<feature type="domain" description="DUF1468" evidence="3">
    <location>
        <begin position="34"/>
        <end position="174"/>
    </location>
</feature>
<feature type="transmembrane region" description="Helical" evidence="2">
    <location>
        <begin position="28"/>
        <end position="51"/>
    </location>
</feature>
<sequence length="182" mass="18935">MSTPLDTPAPGTTPPPGPHPAATPDRDLAQLGLAALLVVVGAYTFYDATTLRVGFGDPVGPRLFPYVIGAVTVALGVLLVFATLRGDVPEAEGGEDVDLRHPADWTTVLKLVGVLLFTVLTVSFLGWAVSGALLFVGAAWSLGSRTLVRDVIVGFVLSVGSWYFFHEGLGVILPAGILDGVL</sequence>
<reference evidence="4" key="1">
    <citation type="submission" date="2015-08" db="EMBL/GenBank/DDBJ databases">
        <authorList>
            <person name="Babu N.S."/>
            <person name="Beckwith C.J."/>
            <person name="Beseler K.G."/>
            <person name="Brison A."/>
            <person name="Carone J.V."/>
            <person name="Caskin T.P."/>
            <person name="Diamond M."/>
            <person name="Durham M.E."/>
            <person name="Foxe J.M."/>
            <person name="Go M."/>
            <person name="Henderson B.A."/>
            <person name="Jones I.B."/>
            <person name="McGettigan J.A."/>
            <person name="Micheletti S.J."/>
            <person name="Nasrallah M.E."/>
            <person name="Ortiz D."/>
            <person name="Piller C.R."/>
            <person name="Privatt S.R."/>
            <person name="Schneider S.L."/>
            <person name="Sharp S."/>
            <person name="Smith T.C."/>
            <person name="Stanton J.D."/>
            <person name="Ullery H.E."/>
            <person name="Wilson R.J."/>
            <person name="Serrano M.G."/>
            <person name="Buck G."/>
            <person name="Lee V."/>
            <person name="Wang Y."/>
            <person name="Carvalho R."/>
            <person name="Voegtly L."/>
            <person name="Shi R."/>
            <person name="Duckworth R."/>
            <person name="Johnson A."/>
            <person name="Loviza R."/>
            <person name="Walstead R."/>
            <person name="Shah Z."/>
            <person name="Kiflezghi M."/>
            <person name="Wade K."/>
            <person name="Ball S.L."/>
            <person name="Bradley K.W."/>
            <person name="Asai D.J."/>
            <person name="Bowman C.A."/>
            <person name="Russell D.A."/>
            <person name="Pope W.H."/>
            <person name="Jacobs-Sera D."/>
            <person name="Hendrix R.W."/>
            <person name="Hatfull G.F."/>
        </authorList>
    </citation>
    <scope>NUCLEOTIDE SEQUENCE</scope>
</reference>
<evidence type="ECO:0000259" key="3">
    <source>
        <dbReference type="Pfam" id="PF07331"/>
    </source>
</evidence>
<dbReference type="AlphaFoldDB" id="A0A2P2C275"/>
<keyword evidence="2" id="KW-0472">Membrane</keyword>
<evidence type="ECO:0000256" key="2">
    <source>
        <dbReference type="SAM" id="Phobius"/>
    </source>
</evidence>
<feature type="transmembrane region" description="Helical" evidence="2">
    <location>
        <begin position="147"/>
        <end position="165"/>
    </location>
</feature>
<protein>
    <recommendedName>
        <fullName evidence="3">DUF1468 domain-containing protein</fullName>
    </recommendedName>
</protein>
<evidence type="ECO:0000313" key="4">
    <source>
        <dbReference type="EMBL" id="CUR56099.1"/>
    </source>
</evidence>
<feature type="compositionally biased region" description="Low complexity" evidence="1">
    <location>
        <begin position="1"/>
        <end position="10"/>
    </location>
</feature>
<keyword evidence="2" id="KW-1133">Transmembrane helix</keyword>
<proteinExistence type="predicted"/>
<feature type="transmembrane region" description="Helical" evidence="2">
    <location>
        <begin position="63"/>
        <end position="84"/>
    </location>
</feature>
<evidence type="ECO:0000256" key="1">
    <source>
        <dbReference type="SAM" id="MobiDB-lite"/>
    </source>
</evidence>
<gene>
    <name evidence="4" type="ORF">NOCA110122</name>
</gene>